<dbReference type="PIRSF" id="PIRSF036427">
    <property type="entry name" value="Precrrn-2_mtase"/>
    <property type="match status" value="1"/>
</dbReference>
<dbReference type="Gene3D" id="3.40.1010.10">
    <property type="entry name" value="Cobalt-precorrin-4 Transmethylase, Domain 1"/>
    <property type="match status" value="1"/>
</dbReference>
<evidence type="ECO:0000259" key="8">
    <source>
        <dbReference type="Pfam" id="PF00590"/>
    </source>
</evidence>
<dbReference type="PANTHER" id="PTHR43467:SF2">
    <property type="entry name" value="COBALT-PRECORRIN-2 C(20)-METHYLTRANSFERASE"/>
    <property type="match status" value="1"/>
</dbReference>
<comment type="pathway">
    <text evidence="1">Cofactor biosynthesis; adenosylcobalamin biosynthesis.</text>
</comment>
<sequence length="246" mass="26423">MAESKGVLYGIGVGPGDPELLTVKAVRAIETADVVISPTGKMGKPSIAFRIARSYIAEDKRCITMDFPMLSLSEEREALDARWQENADAIHAILKRGENAVFLTLGDPMVYSTYSYVMAYLLQRGLAVETISGIPSFCNLAARLNIPLTQGEESLGVVGMTEPIERVRAVLDAHQNIVVMKVSAGNEALAKELSARGLEQHFVMVSDIGMTSQQVTTDIQALAGKVPYLSTVLIKKGGFGGFAASE</sequence>
<dbReference type="SUPFAM" id="SSF53790">
    <property type="entry name" value="Tetrapyrrole methylase"/>
    <property type="match status" value="1"/>
</dbReference>
<accession>E6MI76</accession>
<evidence type="ECO:0000313" key="9">
    <source>
        <dbReference type="EMBL" id="EFV01228.1"/>
    </source>
</evidence>
<comment type="caution">
    <text evidence="9">The sequence shown here is derived from an EMBL/GenBank/DDBJ whole genome shotgun (WGS) entry which is preliminary data.</text>
</comment>
<dbReference type="HOGENOM" id="CLU_076014_2_1_9"/>
<dbReference type="EC" id="2.1.1.130" evidence="9"/>
<organism evidence="9 10">
    <name type="scientific">Pseudoramibacter alactolyticus ATCC 23263</name>
    <dbReference type="NCBI Taxonomy" id="887929"/>
    <lineage>
        <taxon>Bacteria</taxon>
        <taxon>Bacillati</taxon>
        <taxon>Bacillota</taxon>
        <taxon>Clostridia</taxon>
        <taxon>Eubacteriales</taxon>
        <taxon>Eubacteriaceae</taxon>
        <taxon>Pseudoramibacter</taxon>
    </lineage>
</organism>
<feature type="domain" description="Tetrapyrrole methylase" evidence="8">
    <location>
        <begin position="8"/>
        <end position="219"/>
    </location>
</feature>
<dbReference type="GO" id="GO:0032259">
    <property type="term" value="P:methylation"/>
    <property type="evidence" value="ECO:0007669"/>
    <property type="project" value="UniProtKB-KW"/>
</dbReference>
<evidence type="ECO:0000256" key="2">
    <source>
        <dbReference type="ARBA" id="ARBA00005879"/>
    </source>
</evidence>
<evidence type="ECO:0000313" key="10">
    <source>
        <dbReference type="Proteomes" id="UP000004754"/>
    </source>
</evidence>
<dbReference type="Pfam" id="PF00590">
    <property type="entry name" value="TP_methylase"/>
    <property type="match status" value="1"/>
</dbReference>
<dbReference type="UniPathway" id="UPA00148"/>
<evidence type="ECO:0000256" key="3">
    <source>
        <dbReference type="ARBA" id="ARBA00022573"/>
    </source>
</evidence>
<dbReference type="InterPro" id="IPR014776">
    <property type="entry name" value="4pyrrole_Mease_sub2"/>
</dbReference>
<dbReference type="GO" id="GO:0030788">
    <property type="term" value="F:precorrin-2 C20-methyltransferase activity"/>
    <property type="evidence" value="ECO:0007669"/>
    <property type="project" value="UniProtKB-EC"/>
</dbReference>
<evidence type="ECO:0000256" key="7">
    <source>
        <dbReference type="PIRNR" id="PIRNR036427"/>
    </source>
</evidence>
<evidence type="ECO:0000256" key="5">
    <source>
        <dbReference type="ARBA" id="ARBA00022679"/>
    </source>
</evidence>
<dbReference type="NCBIfam" id="TIGR01467">
    <property type="entry name" value="cobI_cbiL"/>
    <property type="match status" value="1"/>
</dbReference>
<proteinExistence type="inferred from homology"/>
<dbReference type="InterPro" id="IPR006364">
    <property type="entry name" value="CobI/CbiL/CobIJ_dom"/>
</dbReference>
<name>E6MI76_9FIRM</name>
<dbReference type="Proteomes" id="UP000004754">
    <property type="component" value="Unassembled WGS sequence"/>
</dbReference>
<dbReference type="CDD" id="cd11645">
    <property type="entry name" value="Precorrin_2_C20_MT"/>
    <property type="match status" value="1"/>
</dbReference>
<evidence type="ECO:0000256" key="6">
    <source>
        <dbReference type="ARBA" id="ARBA00022691"/>
    </source>
</evidence>
<keyword evidence="10" id="KW-1185">Reference proteome</keyword>
<comment type="similarity">
    <text evidence="2 7">Belongs to the precorrin methyltransferase family.</text>
</comment>
<keyword evidence="6" id="KW-0949">S-adenosyl-L-methionine</keyword>
<dbReference type="AlphaFoldDB" id="E6MI76"/>
<keyword evidence="3" id="KW-0169">Cobalamin biosynthesis</keyword>
<dbReference type="InterPro" id="IPR012382">
    <property type="entry name" value="CobI/CbiL"/>
</dbReference>
<dbReference type="OrthoDB" id="9804789at2"/>
<dbReference type="InterPro" id="IPR035996">
    <property type="entry name" value="4pyrrol_Methylase_sf"/>
</dbReference>
<dbReference type="PANTHER" id="PTHR43467">
    <property type="entry name" value="COBALT-PRECORRIN-2 C(20)-METHYLTRANSFERASE"/>
    <property type="match status" value="1"/>
</dbReference>
<gene>
    <name evidence="9" type="primary">cobI</name>
    <name evidence="9" type="ORF">HMP0721_1609</name>
</gene>
<keyword evidence="4 9" id="KW-0489">Methyltransferase</keyword>
<protein>
    <submittedName>
        <fullName evidence="9">Precorrin-2 C(20)-methyltransferase</fullName>
        <ecNumber evidence="9">2.1.1.130</ecNumber>
    </submittedName>
</protein>
<dbReference type="EMBL" id="AEQN01000022">
    <property type="protein sequence ID" value="EFV01228.1"/>
    <property type="molecule type" value="Genomic_DNA"/>
</dbReference>
<keyword evidence="5 9" id="KW-0808">Transferase</keyword>
<evidence type="ECO:0000256" key="1">
    <source>
        <dbReference type="ARBA" id="ARBA00004953"/>
    </source>
</evidence>
<evidence type="ECO:0000256" key="4">
    <source>
        <dbReference type="ARBA" id="ARBA00022603"/>
    </source>
</evidence>
<dbReference type="InterPro" id="IPR000878">
    <property type="entry name" value="4pyrrol_Mease"/>
</dbReference>
<dbReference type="InterPro" id="IPR014777">
    <property type="entry name" value="4pyrrole_Mease_sub1"/>
</dbReference>
<reference evidence="9 10" key="1">
    <citation type="submission" date="2010-12" db="EMBL/GenBank/DDBJ databases">
        <authorList>
            <person name="Muzny D."/>
            <person name="Qin X."/>
            <person name="Deng J."/>
            <person name="Jiang H."/>
            <person name="Liu Y."/>
            <person name="Qu J."/>
            <person name="Song X.-Z."/>
            <person name="Zhang L."/>
            <person name="Thornton R."/>
            <person name="Coyle M."/>
            <person name="Francisco L."/>
            <person name="Jackson L."/>
            <person name="Javaid M."/>
            <person name="Korchina V."/>
            <person name="Kovar C."/>
            <person name="Mata R."/>
            <person name="Mathew T."/>
            <person name="Ngo R."/>
            <person name="Nguyen L."/>
            <person name="Nguyen N."/>
            <person name="Okwuonu G."/>
            <person name="Ongeri F."/>
            <person name="Pham C."/>
            <person name="Simmons D."/>
            <person name="Wilczek-Boney K."/>
            <person name="Hale W."/>
            <person name="Jakkamsetti A."/>
            <person name="Pham P."/>
            <person name="Ruth R."/>
            <person name="San Lucas F."/>
            <person name="Warren J."/>
            <person name="Zhang J."/>
            <person name="Zhao Z."/>
            <person name="Zhou C."/>
            <person name="Zhu D."/>
            <person name="Lee S."/>
            <person name="Bess C."/>
            <person name="Blankenburg K."/>
            <person name="Forbes L."/>
            <person name="Fu Q."/>
            <person name="Gubbala S."/>
            <person name="Hirani K."/>
            <person name="Jayaseelan J.C."/>
            <person name="Lara F."/>
            <person name="Munidasa M."/>
            <person name="Palculict T."/>
            <person name="Patil S."/>
            <person name="Pu L.-L."/>
            <person name="Saada N."/>
            <person name="Tang L."/>
            <person name="Weissenberger G."/>
            <person name="Zhu Y."/>
            <person name="Hemphill L."/>
            <person name="Shang Y."/>
            <person name="Youmans B."/>
            <person name="Ayvaz T."/>
            <person name="Ross M."/>
            <person name="Santibanez J."/>
            <person name="Aqrawi P."/>
            <person name="Gross S."/>
            <person name="Joshi V."/>
            <person name="Fowler G."/>
            <person name="Nazareth L."/>
            <person name="Reid J."/>
            <person name="Worley K."/>
            <person name="Petrosino J."/>
            <person name="Highlander S."/>
            <person name="Gibbs R."/>
        </authorList>
    </citation>
    <scope>NUCLEOTIDE SEQUENCE [LARGE SCALE GENOMIC DNA]</scope>
    <source>
        <strain evidence="9 10">ATCC 23263</strain>
    </source>
</reference>
<dbReference type="eggNOG" id="COG2243">
    <property type="taxonomic scope" value="Bacteria"/>
</dbReference>
<dbReference type="RefSeq" id="WP_006599031.1">
    <property type="nucleotide sequence ID" value="NZ_GL622359.1"/>
</dbReference>
<dbReference type="STRING" id="887929.HMP0721_1609"/>
<dbReference type="GO" id="GO:0009236">
    <property type="term" value="P:cobalamin biosynthetic process"/>
    <property type="evidence" value="ECO:0007669"/>
    <property type="project" value="UniProtKB-UniRule"/>
</dbReference>
<dbReference type="Gene3D" id="3.30.950.10">
    <property type="entry name" value="Methyltransferase, Cobalt-precorrin-4 Transmethylase, Domain 2"/>
    <property type="match status" value="1"/>
</dbReference>